<protein>
    <recommendedName>
        <fullName evidence="2">tRNA(Met) cytidine acetate ligase</fullName>
        <ecNumber evidence="2">6.3.4.-</ecNumber>
    </recommendedName>
</protein>
<dbReference type="NCBIfam" id="NF010191">
    <property type="entry name" value="PRK13670.1"/>
    <property type="match status" value="1"/>
</dbReference>
<keyword evidence="2" id="KW-0436">Ligase</keyword>
<dbReference type="Pfam" id="PF05636">
    <property type="entry name" value="HIGH_NTase1"/>
    <property type="match status" value="1"/>
</dbReference>
<feature type="binding site" evidence="2">
    <location>
        <begin position="7"/>
        <end position="20"/>
    </location>
    <ligand>
        <name>ATP</name>
        <dbReference type="ChEBI" id="CHEBI:30616"/>
    </ligand>
</feature>
<evidence type="ECO:0000313" key="4">
    <source>
        <dbReference type="Proteomes" id="UP000824265"/>
    </source>
</evidence>
<keyword evidence="2" id="KW-0067">ATP-binding</keyword>
<feature type="binding site" evidence="2">
    <location>
        <position position="165"/>
    </location>
    <ligand>
        <name>ATP</name>
        <dbReference type="ChEBI" id="CHEBI:30616"/>
    </ligand>
</feature>
<dbReference type="Gene3D" id="3.40.50.620">
    <property type="entry name" value="HUPs"/>
    <property type="match status" value="1"/>
</dbReference>
<sequence length="411" mass="46548">MKVNGIIAEYNPFHNGHKYQLEESRRQLGADYTVIAMSGNFMQRGIPALLDKYRRAEMALKNGADLVVEIPACYSASSAEYFATGAVCLLDKLGVVDHLCFGSECGDIGILKRIADILLKEPDEYVRCLKRNLRQGLSYPSARTNALLQYDPSLSSQKDVLSSPNNILGIEYLKALSRLGSAIVPFTTLRAGSDYHDRRLGENQSSALAIRQAVFSRQDFDFLESQMPESAYLIIKEYLLTAKPVHINDFSFALHYKLLSERENGYDRFLDVSSDLSDRIRKNLFRFDSFRGFCDLLKSKELTYSRISRCLLHILLDMDTDTLERYQAMDYIPYARVLGFRRDAAPLLSAIKEKASIPLVTKLADADKLLGTEAYDMLKKETNINNIYQSTLALKSKRSMENEYSTPIVIL</sequence>
<comment type="function">
    <text evidence="2">Catalyzes the formation of N(4)-acetylcytidine (ac(4)C) at the wobble position of elongator tRNA(Met), using acetate and ATP as substrates. First activates an acetate ion to form acetyladenylate (Ac-AMP) and then transfers the acetyl group to tRNA to form ac(4)C34.</text>
</comment>
<dbReference type="GO" id="GO:0005524">
    <property type="term" value="F:ATP binding"/>
    <property type="evidence" value="ECO:0007669"/>
    <property type="project" value="UniProtKB-KW"/>
</dbReference>
<keyword evidence="2" id="KW-0963">Cytoplasm</keyword>
<dbReference type="GO" id="GO:0006400">
    <property type="term" value="P:tRNA modification"/>
    <property type="evidence" value="ECO:0007669"/>
    <property type="project" value="UniProtKB-UniRule"/>
</dbReference>
<comment type="caution">
    <text evidence="2">Lacks conserved residue(s) required for the propagation of feature annotation.</text>
</comment>
<dbReference type="SUPFAM" id="SSF52374">
    <property type="entry name" value="Nucleotidylyl transferase"/>
    <property type="match status" value="1"/>
</dbReference>
<keyword evidence="2" id="KW-0694">RNA-binding</keyword>
<evidence type="ECO:0000256" key="2">
    <source>
        <dbReference type="HAMAP-Rule" id="MF_01539"/>
    </source>
</evidence>
<comment type="subcellular location">
    <subcellularLocation>
        <location evidence="2">Cytoplasm</location>
    </subcellularLocation>
</comment>
<dbReference type="InterPro" id="IPR014729">
    <property type="entry name" value="Rossmann-like_a/b/a_fold"/>
</dbReference>
<reference evidence="3" key="1">
    <citation type="journal article" date="2021" name="PeerJ">
        <title>Extensive microbial diversity within the chicken gut microbiome revealed by metagenomics and culture.</title>
        <authorList>
            <person name="Gilroy R."/>
            <person name="Ravi A."/>
            <person name="Getino M."/>
            <person name="Pursley I."/>
            <person name="Horton D.L."/>
            <person name="Alikhan N.F."/>
            <person name="Baker D."/>
            <person name="Gharbi K."/>
            <person name="Hall N."/>
            <person name="Watson M."/>
            <person name="Adriaenssens E.M."/>
            <person name="Foster-Nyarko E."/>
            <person name="Jarju S."/>
            <person name="Secka A."/>
            <person name="Antonio M."/>
            <person name="Oren A."/>
            <person name="Chaudhuri R.R."/>
            <person name="La Ragione R."/>
            <person name="Hildebrand F."/>
            <person name="Pallen M.J."/>
        </authorList>
    </citation>
    <scope>NUCLEOTIDE SEQUENCE</scope>
    <source>
        <strain evidence="3">CHK195-6426</strain>
    </source>
</reference>
<dbReference type="EMBL" id="DXGH01000019">
    <property type="protein sequence ID" value="HIW80608.1"/>
    <property type="molecule type" value="Genomic_DNA"/>
</dbReference>
<gene>
    <name evidence="2" type="primary">tmcAL</name>
    <name evidence="3" type="ORF">H9742_03615</name>
</gene>
<feature type="binding site" evidence="2">
    <location>
        <position position="190"/>
    </location>
    <ligand>
        <name>ATP</name>
        <dbReference type="ChEBI" id="CHEBI:30616"/>
    </ligand>
</feature>
<keyword evidence="2" id="KW-0820">tRNA-binding</keyword>
<accession>A0A9D1UAZ9</accession>
<keyword evidence="1 2" id="KW-0819">tRNA processing</keyword>
<dbReference type="PANTHER" id="PTHR37825:SF1">
    <property type="entry name" value="TRNA(MET) CYTIDINE ACETATE LIGASE"/>
    <property type="match status" value="1"/>
</dbReference>
<dbReference type="Proteomes" id="UP000824265">
    <property type="component" value="Unassembled WGS sequence"/>
</dbReference>
<dbReference type="GO" id="GO:0005737">
    <property type="term" value="C:cytoplasm"/>
    <property type="evidence" value="ECO:0007669"/>
    <property type="project" value="UniProtKB-SubCell"/>
</dbReference>
<dbReference type="PANTHER" id="PTHR37825">
    <property type="entry name" value="TRNA(MET) CYTIDINE ACETATE LIGASE"/>
    <property type="match status" value="1"/>
</dbReference>
<evidence type="ECO:0000313" key="3">
    <source>
        <dbReference type="EMBL" id="HIW80608.1"/>
    </source>
</evidence>
<dbReference type="InterPro" id="IPR008513">
    <property type="entry name" value="tRNA(Met)_cyd_acetate_ligase"/>
</dbReference>
<comment type="caution">
    <text evidence="3">The sequence shown here is derived from an EMBL/GenBank/DDBJ whole genome shotgun (WGS) entry which is preliminary data.</text>
</comment>
<dbReference type="GO" id="GO:0016879">
    <property type="term" value="F:ligase activity, forming carbon-nitrogen bonds"/>
    <property type="evidence" value="ECO:0007669"/>
    <property type="project" value="UniProtKB-UniRule"/>
</dbReference>
<proteinExistence type="inferred from homology"/>
<evidence type="ECO:0000256" key="1">
    <source>
        <dbReference type="ARBA" id="ARBA00022694"/>
    </source>
</evidence>
<comment type="catalytic activity">
    <reaction evidence="2">
        <text>cytidine(34) in elongator tRNA(Met) + acetate + ATP = N(4)-acetylcytidine(34) in elongator tRNA(Met) + AMP + diphosphate</text>
        <dbReference type="Rhea" id="RHEA:58144"/>
        <dbReference type="Rhea" id="RHEA-COMP:10693"/>
        <dbReference type="Rhea" id="RHEA-COMP:10694"/>
        <dbReference type="ChEBI" id="CHEBI:30089"/>
        <dbReference type="ChEBI" id="CHEBI:30616"/>
        <dbReference type="ChEBI" id="CHEBI:33019"/>
        <dbReference type="ChEBI" id="CHEBI:74900"/>
        <dbReference type="ChEBI" id="CHEBI:82748"/>
        <dbReference type="ChEBI" id="CHEBI:456215"/>
    </reaction>
</comment>
<organism evidence="3 4">
    <name type="scientific">Candidatus Acetatifactor stercoripullorum</name>
    <dbReference type="NCBI Taxonomy" id="2838414"/>
    <lineage>
        <taxon>Bacteria</taxon>
        <taxon>Bacillati</taxon>
        <taxon>Bacillota</taxon>
        <taxon>Clostridia</taxon>
        <taxon>Lachnospirales</taxon>
        <taxon>Lachnospiraceae</taxon>
        <taxon>Acetatifactor</taxon>
    </lineage>
</organism>
<keyword evidence="2" id="KW-0547">Nucleotide-binding</keyword>
<feature type="binding site" evidence="2">
    <location>
        <position position="102"/>
    </location>
    <ligand>
        <name>ATP</name>
        <dbReference type="ChEBI" id="CHEBI:30616"/>
    </ligand>
</feature>
<dbReference type="AlphaFoldDB" id="A0A9D1UAZ9"/>
<comment type="similarity">
    <text evidence="2">Belongs to the TmcAL family.</text>
</comment>
<dbReference type="GO" id="GO:0000049">
    <property type="term" value="F:tRNA binding"/>
    <property type="evidence" value="ECO:0007669"/>
    <property type="project" value="UniProtKB-KW"/>
</dbReference>
<reference evidence="3" key="2">
    <citation type="submission" date="2021-04" db="EMBL/GenBank/DDBJ databases">
        <authorList>
            <person name="Gilroy R."/>
        </authorList>
    </citation>
    <scope>NUCLEOTIDE SEQUENCE</scope>
    <source>
        <strain evidence="3">CHK195-6426</strain>
    </source>
</reference>
<dbReference type="EC" id="6.3.4.-" evidence="2"/>
<name>A0A9D1UAZ9_9FIRM</name>
<dbReference type="HAMAP" id="MF_01539">
    <property type="entry name" value="TmcAL"/>
    <property type="match status" value="1"/>
</dbReference>